<protein>
    <submittedName>
        <fullName evidence="3">Membrane-targeted effector domain-containing toxin</fullName>
    </submittedName>
</protein>
<dbReference type="EMBL" id="CP077091">
    <property type="protein sequence ID" value="QXI16855.1"/>
    <property type="molecule type" value="Genomic_DNA"/>
</dbReference>
<dbReference type="CDD" id="cd14729">
    <property type="entry name" value="RtxA-like"/>
    <property type="match status" value="1"/>
</dbReference>
<name>A0A9E6NZJ9_9PSED</name>
<evidence type="ECO:0000313" key="4">
    <source>
        <dbReference type="Proteomes" id="UP000631521"/>
    </source>
</evidence>
<reference evidence="3 4" key="2">
    <citation type="journal article" date="2021" name="Microorganisms">
        <title>The Ever-Expanding Pseudomonas Genus: Description of 43 New Species and Partition of the Pseudomonas putida Group.</title>
        <authorList>
            <person name="Girard L."/>
            <person name="Lood C."/>
            <person name="Hofte M."/>
            <person name="Vandamme P."/>
            <person name="Rokni-Zadeh H."/>
            <person name="van Noort V."/>
            <person name="Lavigne R."/>
            <person name="De Mot R."/>
        </authorList>
    </citation>
    <scope>NUCLEOTIDE SEQUENCE [LARGE SCALE GENOMIC DNA]</scope>
    <source>
        <strain evidence="3 4">SWRI65</strain>
    </source>
</reference>
<reference evidence="3 4" key="1">
    <citation type="journal article" date="2020" name="Microorganisms">
        <title>Reliable Identification of Environmental Pseudomonas Isolates Using the rpoD Gene.</title>
        <authorList>
            <consortium name="The Broad Institute Genome Sequencing Platform"/>
            <person name="Girard L."/>
            <person name="Lood C."/>
            <person name="Rokni-Zadeh H."/>
            <person name="van Noort V."/>
            <person name="Lavigne R."/>
            <person name="De Mot R."/>
        </authorList>
    </citation>
    <scope>NUCLEOTIDE SEQUENCE [LARGE SCALE GENOMIC DNA]</scope>
    <source>
        <strain evidence="3 4">SWRI65</strain>
    </source>
</reference>
<dbReference type="Gene3D" id="3.40.50.11550">
    <property type="match status" value="1"/>
</dbReference>
<dbReference type="Pfam" id="PF20178">
    <property type="entry name" value="ToxA_N"/>
    <property type="match status" value="1"/>
</dbReference>
<dbReference type="SUPFAM" id="SSF159501">
    <property type="entry name" value="EreA/ChaN-like"/>
    <property type="match status" value="1"/>
</dbReference>
<dbReference type="InterPro" id="IPR046673">
    <property type="entry name" value="ToxA_N"/>
</dbReference>
<proteinExistence type="predicted"/>
<feature type="region of interest" description="Disordered" evidence="1">
    <location>
        <begin position="902"/>
        <end position="923"/>
    </location>
</feature>
<evidence type="ECO:0000256" key="1">
    <source>
        <dbReference type="SAM" id="MobiDB-lite"/>
    </source>
</evidence>
<evidence type="ECO:0000313" key="3">
    <source>
        <dbReference type="EMBL" id="QXI16855.1"/>
    </source>
</evidence>
<keyword evidence="4" id="KW-1185">Reference proteome</keyword>
<dbReference type="KEGG" id="phv:HU739_023610"/>
<dbReference type="AlphaFoldDB" id="A0A9E6NZJ9"/>
<gene>
    <name evidence="3" type="ORF">HU739_023610</name>
</gene>
<evidence type="ECO:0000259" key="2">
    <source>
        <dbReference type="Pfam" id="PF20178"/>
    </source>
</evidence>
<dbReference type="Proteomes" id="UP000631521">
    <property type="component" value="Chromosome"/>
</dbReference>
<feature type="domain" description="Dermonecrotic toxin N-terminal" evidence="2">
    <location>
        <begin position="27"/>
        <end position="287"/>
    </location>
</feature>
<organism evidence="3 4">
    <name type="scientific">Pseudomonas hamedanensis</name>
    <dbReference type="NCBI Taxonomy" id="2745504"/>
    <lineage>
        <taxon>Bacteria</taxon>
        <taxon>Pseudomonadati</taxon>
        <taxon>Pseudomonadota</taxon>
        <taxon>Gammaproteobacteria</taxon>
        <taxon>Pseudomonadales</taxon>
        <taxon>Pseudomonadaceae</taxon>
        <taxon>Pseudomonas</taxon>
    </lineage>
</organism>
<accession>A0A9E6NZJ9</accession>
<dbReference type="RefSeq" id="WP_186549134.1">
    <property type="nucleotide sequence ID" value="NZ_CP077091.1"/>
</dbReference>
<sequence>MNITTPRPLPNATDKAALEAIAASLVQACPGLHDAAQQVARQLLQDQGLPEHDPDRVYFHRFKTAQSSTRSFTGWEHSLEKPYESTTLTQLVIHRFRATDQDNADLLDLYGGFYSEGPDAENFSERNEVRLHGSEVLKAFWSLDFSAHYRDELSSFWDSHADNFRTLAKCNFLIQAVQALEREYISHSDFQWLTGSVIGELSWPVTLNMLQTAHTTKGDVRAFDVDGSVATQLLRIVAPDGRQILYVPGDTEAFVVKATPSALHWWVLEQMNDATRRASFLNHFSLADRQQLTENLTDLMNRLVSTWGRADHHLINRKNLVLAGDAFTWLRDNTRLAMFAEADLTLTSNADLRKKLWIGYLSAGLKVFGPMAVVGWPVALPVIGATVASMGLNIDQAENGKSKAERKSGVLGAVVSGINLLFNLPLLAGTGPMLEVGAQVEAAEAAEMAEMSNALNTSGTTVEQAQIRAPEDLETPLPIVEQTSPAPAASGTLVPVPERYQCNELLDGTAPGEEAGKFAGIYRLDSDPPYAILMNDTPYYVRWFADSSGAGDWAIVDPARPNQLVHALPVRLNGEGLWERMPALGLKGGGQCVGKQCAPDIELDTLELVPPEVEAPAVELPQSSQLRPPRVVRSSYDIDPTVRRSLKAWAMNLEQTHVVMQPDGAGGIEIEDPFEAYAADKRQLLQSSAIKFFQNMPRTIEPERPALPDVSRLMPNAELIDQVYEAASGLVIGQTPDRIASLRWLMESMPSLARHAKTLYMRGLLSDFAQVELNRYFTSGEMSENLEEYLSSLGSDPEGRFTPLELVRTAKANGIRVQAIDCAASYKMKTPLPPTDEQIIGTYLASDIMTGDALLNAPQKWIVLTDAQNTNAFRGMPGLSEIKRGIGLRIEEVGLGEDLGIEADPGTEVPQGTSTGGTVRQGGPDLLRADLRLRVPAQPVNWTEQSLENLLHRRGMYMFKKTGDSYTLVHRSKQGMIQRTPVTQLSGGRVSLHRPSWPRVNNIVFSSLKDLSNRLSETGLTLQSRLPD</sequence>